<dbReference type="InterPro" id="IPR036388">
    <property type="entry name" value="WH-like_DNA-bd_sf"/>
</dbReference>
<name>A0A9D1UD59_9FIRM</name>
<evidence type="ECO:0000256" key="5">
    <source>
        <dbReference type="ARBA" id="ARBA00023163"/>
    </source>
</evidence>
<dbReference type="CDD" id="cd07377">
    <property type="entry name" value="WHTH_GntR"/>
    <property type="match status" value="1"/>
</dbReference>
<evidence type="ECO:0000256" key="6">
    <source>
        <dbReference type="SAM" id="MobiDB-lite"/>
    </source>
</evidence>
<sequence length="484" mass="55561">MYDMTIRLQTDSGKRLYEQIYEHIKKEIREGKLLTGERLPSTRSLAEYLQVARSTVEYAYDQLVSEGYIEARPYKGYFVCPLEELFLMEGERSEEGIKAFSGEVSPFRPEEKPKKKEQGAPEPLLDFSPNGIDMSGFPFGVWKRITKNILNYGNSELFSQGEAQGDYDLRLTINRYLHSSRGVNCRPEQIIVGAGNDYLLMLLEKILGRHVRIAMENPTYKRAYRIFQSFAYRIFVVDMDENGMMVSGLEKENVSVAYVMPSHQFPTGTVMPIGRRAELLNWAAREPERYLIEDDYDSEFRYRGKPVPSLQASDDHDKVIYIGTFSKAIAPAIRVSYMVLPEALLKRYQRECWFYSCTVSRIDQRILNEFIQDGSFERHLNKMRKIYRGKHELLLEGLKPFQKHFQISGEHAGLHLLLTAKGQVSEEELIKRAAAKGVKVYGLSDSLVDSESRKYEKAAVLLGFGGLTDGQIAEGIKKLQEAWL</sequence>
<dbReference type="Proteomes" id="UP000824265">
    <property type="component" value="Unassembled WGS sequence"/>
</dbReference>
<evidence type="ECO:0000259" key="7">
    <source>
        <dbReference type="PROSITE" id="PS50949"/>
    </source>
</evidence>
<dbReference type="SUPFAM" id="SSF53383">
    <property type="entry name" value="PLP-dependent transferases"/>
    <property type="match status" value="1"/>
</dbReference>
<dbReference type="InterPro" id="IPR004839">
    <property type="entry name" value="Aminotransferase_I/II_large"/>
</dbReference>
<dbReference type="SUPFAM" id="SSF46785">
    <property type="entry name" value="Winged helix' DNA-binding domain"/>
    <property type="match status" value="1"/>
</dbReference>
<accession>A0A9D1UD59</accession>
<keyword evidence="4" id="KW-0238">DNA-binding</keyword>
<keyword evidence="2" id="KW-0663">Pyridoxal phosphate</keyword>
<evidence type="ECO:0000256" key="4">
    <source>
        <dbReference type="ARBA" id="ARBA00023125"/>
    </source>
</evidence>
<protein>
    <submittedName>
        <fullName evidence="8">PLP-dependent aminotransferase family protein</fullName>
    </submittedName>
</protein>
<evidence type="ECO:0000256" key="2">
    <source>
        <dbReference type="ARBA" id="ARBA00022898"/>
    </source>
</evidence>
<evidence type="ECO:0000313" key="8">
    <source>
        <dbReference type="EMBL" id="HIW82125.1"/>
    </source>
</evidence>
<organism evidence="8 9">
    <name type="scientific">Candidatus Acetatifactor stercoripullorum</name>
    <dbReference type="NCBI Taxonomy" id="2838414"/>
    <lineage>
        <taxon>Bacteria</taxon>
        <taxon>Bacillati</taxon>
        <taxon>Bacillota</taxon>
        <taxon>Clostridia</taxon>
        <taxon>Lachnospirales</taxon>
        <taxon>Lachnospiraceae</taxon>
        <taxon>Acetatifactor</taxon>
    </lineage>
</organism>
<feature type="compositionally biased region" description="Basic and acidic residues" evidence="6">
    <location>
        <begin position="108"/>
        <end position="119"/>
    </location>
</feature>
<dbReference type="PANTHER" id="PTHR46577:SF1">
    <property type="entry name" value="HTH-TYPE TRANSCRIPTIONAL REGULATORY PROTEIN GABR"/>
    <property type="match status" value="1"/>
</dbReference>
<feature type="domain" description="HTH gntR-type" evidence="7">
    <location>
        <begin position="14"/>
        <end position="82"/>
    </location>
</feature>
<comment type="caution">
    <text evidence="8">The sequence shown here is derived from an EMBL/GenBank/DDBJ whole genome shotgun (WGS) entry which is preliminary data.</text>
</comment>
<dbReference type="EMBL" id="DXGH01000064">
    <property type="protein sequence ID" value="HIW82125.1"/>
    <property type="molecule type" value="Genomic_DNA"/>
</dbReference>
<dbReference type="InterPro" id="IPR015424">
    <property type="entry name" value="PyrdxlP-dep_Trfase"/>
</dbReference>
<dbReference type="Gene3D" id="1.10.10.10">
    <property type="entry name" value="Winged helix-like DNA-binding domain superfamily/Winged helix DNA-binding domain"/>
    <property type="match status" value="1"/>
</dbReference>
<keyword evidence="8" id="KW-0032">Aminotransferase</keyword>
<dbReference type="RefSeq" id="WP_318704401.1">
    <property type="nucleotide sequence ID" value="NZ_CALWMU010000055.1"/>
</dbReference>
<dbReference type="SMART" id="SM00345">
    <property type="entry name" value="HTH_GNTR"/>
    <property type="match status" value="1"/>
</dbReference>
<dbReference type="Pfam" id="PF00155">
    <property type="entry name" value="Aminotran_1_2"/>
    <property type="match status" value="1"/>
</dbReference>
<reference evidence="8" key="1">
    <citation type="journal article" date="2021" name="PeerJ">
        <title>Extensive microbial diversity within the chicken gut microbiome revealed by metagenomics and culture.</title>
        <authorList>
            <person name="Gilroy R."/>
            <person name="Ravi A."/>
            <person name="Getino M."/>
            <person name="Pursley I."/>
            <person name="Horton D.L."/>
            <person name="Alikhan N.F."/>
            <person name="Baker D."/>
            <person name="Gharbi K."/>
            <person name="Hall N."/>
            <person name="Watson M."/>
            <person name="Adriaenssens E.M."/>
            <person name="Foster-Nyarko E."/>
            <person name="Jarju S."/>
            <person name="Secka A."/>
            <person name="Antonio M."/>
            <person name="Oren A."/>
            <person name="Chaudhuri R.R."/>
            <person name="La Ragione R."/>
            <person name="Hildebrand F."/>
            <person name="Pallen M.J."/>
        </authorList>
    </citation>
    <scope>NUCLEOTIDE SEQUENCE</scope>
    <source>
        <strain evidence="8">CHK195-6426</strain>
    </source>
</reference>
<dbReference type="InterPro" id="IPR000524">
    <property type="entry name" value="Tscrpt_reg_HTH_GntR"/>
</dbReference>
<dbReference type="GO" id="GO:0030170">
    <property type="term" value="F:pyridoxal phosphate binding"/>
    <property type="evidence" value="ECO:0007669"/>
    <property type="project" value="InterPro"/>
</dbReference>
<keyword evidence="5" id="KW-0804">Transcription</keyword>
<dbReference type="GO" id="GO:0003677">
    <property type="term" value="F:DNA binding"/>
    <property type="evidence" value="ECO:0007669"/>
    <property type="project" value="UniProtKB-KW"/>
</dbReference>
<dbReference type="Gene3D" id="3.40.640.10">
    <property type="entry name" value="Type I PLP-dependent aspartate aminotransferase-like (Major domain)"/>
    <property type="match status" value="1"/>
</dbReference>
<evidence type="ECO:0000256" key="3">
    <source>
        <dbReference type="ARBA" id="ARBA00023015"/>
    </source>
</evidence>
<dbReference type="InterPro" id="IPR015421">
    <property type="entry name" value="PyrdxlP-dep_Trfase_major"/>
</dbReference>
<dbReference type="Pfam" id="PF00392">
    <property type="entry name" value="GntR"/>
    <property type="match status" value="1"/>
</dbReference>
<dbReference type="PANTHER" id="PTHR46577">
    <property type="entry name" value="HTH-TYPE TRANSCRIPTIONAL REGULATORY PROTEIN GABR"/>
    <property type="match status" value="1"/>
</dbReference>
<dbReference type="PRINTS" id="PR00035">
    <property type="entry name" value="HTHGNTR"/>
</dbReference>
<dbReference type="PROSITE" id="PS50949">
    <property type="entry name" value="HTH_GNTR"/>
    <property type="match status" value="1"/>
</dbReference>
<dbReference type="InterPro" id="IPR036390">
    <property type="entry name" value="WH_DNA-bd_sf"/>
</dbReference>
<dbReference type="CDD" id="cd00609">
    <property type="entry name" value="AAT_like"/>
    <property type="match status" value="1"/>
</dbReference>
<dbReference type="AlphaFoldDB" id="A0A9D1UD59"/>
<keyword evidence="3" id="KW-0805">Transcription regulation</keyword>
<proteinExistence type="inferred from homology"/>
<reference evidence="8" key="2">
    <citation type="submission" date="2021-04" db="EMBL/GenBank/DDBJ databases">
        <authorList>
            <person name="Gilroy R."/>
        </authorList>
    </citation>
    <scope>NUCLEOTIDE SEQUENCE</scope>
    <source>
        <strain evidence="8">CHK195-6426</strain>
    </source>
</reference>
<comment type="similarity">
    <text evidence="1">In the C-terminal section; belongs to the class-I pyridoxal-phosphate-dependent aminotransferase family.</text>
</comment>
<dbReference type="GO" id="GO:0008483">
    <property type="term" value="F:transaminase activity"/>
    <property type="evidence" value="ECO:0007669"/>
    <property type="project" value="UniProtKB-KW"/>
</dbReference>
<keyword evidence="8" id="KW-0808">Transferase</keyword>
<dbReference type="InterPro" id="IPR051446">
    <property type="entry name" value="HTH_trans_reg/aminotransferase"/>
</dbReference>
<dbReference type="GO" id="GO:0003700">
    <property type="term" value="F:DNA-binding transcription factor activity"/>
    <property type="evidence" value="ECO:0007669"/>
    <property type="project" value="InterPro"/>
</dbReference>
<evidence type="ECO:0000256" key="1">
    <source>
        <dbReference type="ARBA" id="ARBA00005384"/>
    </source>
</evidence>
<gene>
    <name evidence="8" type="ORF">H9742_11535</name>
</gene>
<feature type="region of interest" description="Disordered" evidence="6">
    <location>
        <begin position="102"/>
        <end position="125"/>
    </location>
</feature>
<evidence type="ECO:0000313" key="9">
    <source>
        <dbReference type="Proteomes" id="UP000824265"/>
    </source>
</evidence>